<dbReference type="InterPro" id="IPR027381">
    <property type="entry name" value="LytR/CpsA/Psr_C"/>
</dbReference>
<evidence type="ECO:0000313" key="5">
    <source>
        <dbReference type="EMBL" id="PKL72762.1"/>
    </source>
</evidence>
<protein>
    <recommendedName>
        <fullName evidence="7">Cell envelope-related transcriptional attenuator domain-containing protein</fullName>
    </recommendedName>
</protein>
<evidence type="ECO:0000256" key="2">
    <source>
        <dbReference type="SAM" id="Phobius"/>
    </source>
</evidence>
<dbReference type="AlphaFoldDB" id="A0A2N1UPJ7"/>
<proteinExistence type="inferred from homology"/>
<dbReference type="EMBL" id="PGYQ01000001">
    <property type="protein sequence ID" value="PKL72762.1"/>
    <property type="molecule type" value="Genomic_DNA"/>
</dbReference>
<gene>
    <name evidence="5" type="ORF">CVV26_00685</name>
</gene>
<evidence type="ECO:0000259" key="3">
    <source>
        <dbReference type="Pfam" id="PF03816"/>
    </source>
</evidence>
<evidence type="ECO:0000256" key="1">
    <source>
        <dbReference type="ARBA" id="ARBA00006068"/>
    </source>
</evidence>
<dbReference type="Pfam" id="PF03816">
    <property type="entry name" value="LytR_cpsA_psr"/>
    <property type="match status" value="1"/>
</dbReference>
<dbReference type="Pfam" id="PF13399">
    <property type="entry name" value="LytR_C"/>
    <property type="match status" value="1"/>
</dbReference>
<name>A0A2N1UPJ7_9BACT</name>
<feature type="transmembrane region" description="Helical" evidence="2">
    <location>
        <begin position="31"/>
        <end position="54"/>
    </location>
</feature>
<reference evidence="5 6" key="1">
    <citation type="journal article" date="2017" name="ISME J.">
        <title>Potential for microbial H2 and metal transformations associated with novel bacteria and archaea in deep terrestrial subsurface sediments.</title>
        <authorList>
            <person name="Hernsdorf A.W."/>
            <person name="Amano Y."/>
            <person name="Miyakawa K."/>
            <person name="Ise K."/>
            <person name="Suzuki Y."/>
            <person name="Anantharaman K."/>
            <person name="Probst A."/>
            <person name="Burstein D."/>
            <person name="Thomas B.C."/>
            <person name="Banfield J.F."/>
        </authorList>
    </citation>
    <scope>NUCLEOTIDE SEQUENCE [LARGE SCALE GENOMIC DNA]</scope>
    <source>
        <strain evidence="5">HGW-Kuenenbacteria-1</strain>
    </source>
</reference>
<keyword evidence="2" id="KW-1133">Transmembrane helix</keyword>
<dbReference type="Gene3D" id="3.40.630.190">
    <property type="entry name" value="LCP protein"/>
    <property type="match status" value="1"/>
</dbReference>
<dbReference type="PANTHER" id="PTHR33392">
    <property type="entry name" value="POLYISOPRENYL-TEICHOIC ACID--PEPTIDOGLYCAN TEICHOIC ACID TRANSFERASE TAGU"/>
    <property type="match status" value="1"/>
</dbReference>
<dbReference type="PANTHER" id="PTHR33392:SF6">
    <property type="entry name" value="POLYISOPRENYL-TEICHOIC ACID--PEPTIDOGLYCAN TEICHOIC ACID TRANSFERASE TAGU"/>
    <property type="match status" value="1"/>
</dbReference>
<dbReference type="InterPro" id="IPR004474">
    <property type="entry name" value="LytR_CpsA_psr"/>
</dbReference>
<sequence>MSNFEVNFIKDNIPLEEPNKSLKKEINWKKFFIYFSLAGLISFVVIALMFFYILNGAFSKNNSLKKIKKNSFLDQFYQLVPNGDYLIKKDQNRVNILLLGVGGANHPGGLLTDSIMIISFDFKIKEVAIISIPRDLFVPISDHGQQKINTLNSIGESKEKGSGALFVAENISQLFDIPIHYYARIDFMGFKKLIDDFGGLDIYIEKTFYDPLYPDCKKLFQKGLQHFDGDKALKLSRSRYGNNGEGSDFARAKRQQKVITAFKEKLLSFSTLINPQKISAVNEMLKNHLKTNLNIKEIISLMVILKDIDRSKIQNFVFDTSNYLYPEKTSAGAYILSPKAGNFKEISLLIQNIFDKDFVNKKDFIITDKSRLIIQNGTKQSGLAQKISKELENLNYKIVKISNTDNQNYKKTVIYDLCFNQKPDELIFLKEKFNAEVVFNAFRFLNSSPSAEEIATMPSNMFPKDIKNLPPADFLIILGENAILDEKK</sequence>
<accession>A0A2N1UPJ7</accession>
<comment type="similarity">
    <text evidence="1">Belongs to the LytR/CpsA/Psr (LCP) family.</text>
</comment>
<comment type="caution">
    <text evidence="5">The sequence shown here is derived from an EMBL/GenBank/DDBJ whole genome shotgun (WGS) entry which is preliminary data.</text>
</comment>
<evidence type="ECO:0000313" key="6">
    <source>
        <dbReference type="Proteomes" id="UP000233414"/>
    </source>
</evidence>
<organism evidence="5 6">
    <name type="scientific">Candidatus Kuenenbacteria bacterium HGW-Kuenenbacteria-1</name>
    <dbReference type="NCBI Taxonomy" id="2013812"/>
    <lineage>
        <taxon>Bacteria</taxon>
        <taxon>Candidatus Kueneniibacteriota</taxon>
    </lineage>
</organism>
<dbReference type="Proteomes" id="UP000233414">
    <property type="component" value="Unassembled WGS sequence"/>
</dbReference>
<dbReference type="NCBIfam" id="TIGR00350">
    <property type="entry name" value="lytR_cpsA_psr"/>
    <property type="match status" value="1"/>
</dbReference>
<dbReference type="InterPro" id="IPR050922">
    <property type="entry name" value="LytR/CpsA/Psr_CW_biosynth"/>
</dbReference>
<dbReference type="Gene3D" id="3.30.70.2390">
    <property type="match status" value="1"/>
</dbReference>
<keyword evidence="2" id="KW-0472">Membrane</keyword>
<feature type="domain" description="Cell envelope-related transcriptional attenuator" evidence="3">
    <location>
        <begin position="112"/>
        <end position="266"/>
    </location>
</feature>
<evidence type="ECO:0000259" key="4">
    <source>
        <dbReference type="Pfam" id="PF13399"/>
    </source>
</evidence>
<keyword evidence="2" id="KW-0812">Transmembrane</keyword>
<feature type="domain" description="LytR/CpsA/Psr regulator C-terminal" evidence="4">
    <location>
        <begin position="372"/>
        <end position="420"/>
    </location>
</feature>
<evidence type="ECO:0008006" key="7">
    <source>
        <dbReference type="Google" id="ProtNLM"/>
    </source>
</evidence>